<dbReference type="GO" id="GO:0004523">
    <property type="term" value="F:RNA-DNA hybrid ribonuclease activity"/>
    <property type="evidence" value="ECO:0007669"/>
    <property type="project" value="InterPro"/>
</dbReference>
<accession>A0A392TIE9</accession>
<dbReference type="AlphaFoldDB" id="A0A392TIE9"/>
<dbReference type="PANTHER" id="PTHR34023:SF4">
    <property type="entry name" value="RNASE H TYPE-1 DOMAIN-CONTAINING PROTEIN"/>
    <property type="match status" value="1"/>
</dbReference>
<reference evidence="2 3" key="1">
    <citation type="journal article" date="2018" name="Front. Plant Sci.">
        <title>Red Clover (Trifolium pratense) and Zigzag Clover (T. medium) - A Picture of Genomic Similarities and Differences.</title>
        <authorList>
            <person name="Dluhosova J."/>
            <person name="Istvanek J."/>
            <person name="Nedelnik J."/>
            <person name="Repkova J."/>
        </authorList>
    </citation>
    <scope>NUCLEOTIDE SEQUENCE [LARGE SCALE GENOMIC DNA]</scope>
    <source>
        <strain evidence="3">cv. 10/8</strain>
        <tissue evidence="2">Leaf</tissue>
    </source>
</reference>
<dbReference type="EMBL" id="LXQA010590153">
    <property type="protein sequence ID" value="MCI60903.1"/>
    <property type="molecule type" value="Genomic_DNA"/>
</dbReference>
<keyword evidence="3" id="KW-1185">Reference proteome</keyword>
<proteinExistence type="predicted"/>
<dbReference type="Gene3D" id="3.30.420.10">
    <property type="entry name" value="Ribonuclease H-like superfamily/Ribonuclease H"/>
    <property type="match status" value="1"/>
</dbReference>
<dbReference type="InterPro" id="IPR012337">
    <property type="entry name" value="RNaseH-like_sf"/>
</dbReference>
<dbReference type="InterPro" id="IPR036397">
    <property type="entry name" value="RNaseH_sf"/>
</dbReference>
<dbReference type="PANTHER" id="PTHR34023">
    <property type="entry name" value="RNASE H DOMAIN-CONTAINING PROTEIN"/>
    <property type="match status" value="1"/>
</dbReference>
<feature type="domain" description="RNase H type-1" evidence="1">
    <location>
        <begin position="4"/>
        <end position="61"/>
    </location>
</feature>
<dbReference type="Pfam" id="PF13456">
    <property type="entry name" value="RVT_3"/>
    <property type="match status" value="1"/>
</dbReference>
<keyword evidence="2" id="KW-0808">Transferase</keyword>
<dbReference type="GO" id="GO:0003964">
    <property type="term" value="F:RNA-directed DNA polymerase activity"/>
    <property type="evidence" value="ECO:0007669"/>
    <property type="project" value="UniProtKB-KW"/>
</dbReference>
<evidence type="ECO:0000313" key="3">
    <source>
        <dbReference type="Proteomes" id="UP000265520"/>
    </source>
</evidence>
<protein>
    <submittedName>
        <fullName evidence="2">Putative non-LTR retroelement reverse transcriptase</fullName>
    </submittedName>
</protein>
<feature type="non-terminal residue" evidence="2">
    <location>
        <position position="72"/>
    </location>
</feature>
<dbReference type="CDD" id="cd06222">
    <property type="entry name" value="RNase_H_like"/>
    <property type="match status" value="1"/>
</dbReference>
<evidence type="ECO:0000313" key="2">
    <source>
        <dbReference type="EMBL" id="MCI60903.1"/>
    </source>
</evidence>
<name>A0A392TIE9_9FABA</name>
<dbReference type="GO" id="GO:0003676">
    <property type="term" value="F:nucleic acid binding"/>
    <property type="evidence" value="ECO:0007669"/>
    <property type="project" value="InterPro"/>
</dbReference>
<keyword evidence="2" id="KW-0548">Nucleotidyltransferase</keyword>
<dbReference type="InterPro" id="IPR002156">
    <property type="entry name" value="RNaseH_domain"/>
</dbReference>
<dbReference type="InterPro" id="IPR044730">
    <property type="entry name" value="RNase_H-like_dom_plant"/>
</dbReference>
<organism evidence="2 3">
    <name type="scientific">Trifolium medium</name>
    <dbReference type="NCBI Taxonomy" id="97028"/>
    <lineage>
        <taxon>Eukaryota</taxon>
        <taxon>Viridiplantae</taxon>
        <taxon>Streptophyta</taxon>
        <taxon>Embryophyta</taxon>
        <taxon>Tracheophyta</taxon>
        <taxon>Spermatophyta</taxon>
        <taxon>Magnoliopsida</taxon>
        <taxon>eudicotyledons</taxon>
        <taxon>Gunneridae</taxon>
        <taxon>Pentapetalae</taxon>
        <taxon>rosids</taxon>
        <taxon>fabids</taxon>
        <taxon>Fabales</taxon>
        <taxon>Fabaceae</taxon>
        <taxon>Papilionoideae</taxon>
        <taxon>50 kb inversion clade</taxon>
        <taxon>NPAAA clade</taxon>
        <taxon>Hologalegina</taxon>
        <taxon>IRL clade</taxon>
        <taxon>Trifolieae</taxon>
        <taxon>Trifolium</taxon>
    </lineage>
</organism>
<dbReference type="Proteomes" id="UP000265520">
    <property type="component" value="Unassembled WGS sequence"/>
</dbReference>
<keyword evidence="2" id="KW-0695">RNA-directed DNA polymerase</keyword>
<evidence type="ECO:0000259" key="1">
    <source>
        <dbReference type="Pfam" id="PF13456"/>
    </source>
</evidence>
<sequence length="72" mass="8189">MELCVDSDSVISIIQNGGGGNVMGHKIVQRIHQMLRLNWEVRLKYIYREENYCADGLANMAFNLSEGIVLFD</sequence>
<dbReference type="SUPFAM" id="SSF53098">
    <property type="entry name" value="Ribonuclease H-like"/>
    <property type="match status" value="1"/>
</dbReference>
<comment type="caution">
    <text evidence="2">The sequence shown here is derived from an EMBL/GenBank/DDBJ whole genome shotgun (WGS) entry which is preliminary data.</text>
</comment>